<reference evidence="1 2" key="1">
    <citation type="submission" date="2021-06" db="EMBL/GenBank/DDBJ databases">
        <title>Caerostris extrusa draft genome.</title>
        <authorList>
            <person name="Kono N."/>
            <person name="Arakawa K."/>
        </authorList>
    </citation>
    <scope>NUCLEOTIDE SEQUENCE [LARGE SCALE GENOMIC DNA]</scope>
</reference>
<protein>
    <submittedName>
        <fullName evidence="1">Uncharacterized protein</fullName>
    </submittedName>
</protein>
<proteinExistence type="predicted"/>
<dbReference type="Proteomes" id="UP001054945">
    <property type="component" value="Unassembled WGS sequence"/>
</dbReference>
<organism evidence="1 2">
    <name type="scientific">Caerostris extrusa</name>
    <name type="common">Bark spider</name>
    <name type="synonym">Caerostris bankana</name>
    <dbReference type="NCBI Taxonomy" id="172846"/>
    <lineage>
        <taxon>Eukaryota</taxon>
        <taxon>Metazoa</taxon>
        <taxon>Ecdysozoa</taxon>
        <taxon>Arthropoda</taxon>
        <taxon>Chelicerata</taxon>
        <taxon>Arachnida</taxon>
        <taxon>Araneae</taxon>
        <taxon>Araneomorphae</taxon>
        <taxon>Entelegynae</taxon>
        <taxon>Araneoidea</taxon>
        <taxon>Araneidae</taxon>
        <taxon>Caerostris</taxon>
    </lineage>
</organism>
<feature type="non-terminal residue" evidence="1">
    <location>
        <position position="1"/>
    </location>
</feature>
<comment type="caution">
    <text evidence="1">The sequence shown here is derived from an EMBL/GenBank/DDBJ whole genome shotgun (WGS) entry which is preliminary data.</text>
</comment>
<sequence>EIGSWTVSKPLLRLSSQASFSGSLCNYNSPQLHWLITWNGHSPHGVEWITSDFQSKCKFERSIQDNGSSFITAVTVAFRRILLLGLDNAIMELLWQLGTLLYMFYEDGK</sequence>
<dbReference type="AlphaFoldDB" id="A0AAV4TPQ4"/>
<gene>
    <name evidence="1" type="ORF">CEXT_133741</name>
</gene>
<evidence type="ECO:0000313" key="2">
    <source>
        <dbReference type="Proteomes" id="UP001054945"/>
    </source>
</evidence>
<name>A0AAV4TPQ4_CAEEX</name>
<dbReference type="EMBL" id="BPLR01011578">
    <property type="protein sequence ID" value="GIY47426.1"/>
    <property type="molecule type" value="Genomic_DNA"/>
</dbReference>
<accession>A0AAV4TPQ4</accession>
<evidence type="ECO:0000313" key="1">
    <source>
        <dbReference type="EMBL" id="GIY47426.1"/>
    </source>
</evidence>
<keyword evidence="2" id="KW-1185">Reference proteome</keyword>